<feature type="domain" description="AMIN" evidence="1">
    <location>
        <begin position="55"/>
        <end position="147"/>
    </location>
</feature>
<proteinExistence type="predicted"/>
<gene>
    <name evidence="2" type="ORF">HUE57_04810</name>
</gene>
<dbReference type="Gene3D" id="2.60.40.3500">
    <property type="match status" value="1"/>
</dbReference>
<dbReference type="Proteomes" id="UP000509658">
    <property type="component" value="Chromosome"/>
</dbReference>
<dbReference type="RefSeq" id="WP_174672814.1">
    <property type="nucleotide sequence ID" value="NZ_CP054491.1"/>
</dbReference>
<reference evidence="2 3" key="1">
    <citation type="submission" date="2020-05" db="EMBL/GenBank/DDBJ databases">
        <title>Horizontal transmission and recombination maintain forever young bacterial symbiont genomes.</title>
        <authorList>
            <person name="Russell S.L."/>
            <person name="Pepper-Tunick E."/>
            <person name="Svedberg J."/>
            <person name="Byrne A."/>
            <person name="Ruelas Castillo J."/>
            <person name="Vollmers C."/>
            <person name="Beinart R.A."/>
            <person name="Corbett-Detig R."/>
        </authorList>
    </citation>
    <scope>NUCLEOTIDE SEQUENCE [LARGE SCALE GENOMIC DNA]</scope>
    <source>
        <strain evidence="2">Santa_Monica_outfall</strain>
    </source>
</reference>
<sequence>MTANQATNNPSMTVNQMTKKNLRTSLGHITSAIVAFLLLISSSVTASAQNTLTGIDYSALSGDRIQLTLTLSEAATTPRSFTTNHPARIALDFSGVSNATNKNSLDVAIGTVQSIRIAEAQGRTRIVLNLTELTPYETNVIDNRVILTIASDTSSQATQTTQTTPAQIATLRPLKRERRNRER</sequence>
<evidence type="ECO:0000313" key="2">
    <source>
        <dbReference type="EMBL" id="QKQ25688.1"/>
    </source>
</evidence>
<dbReference type="AlphaFoldDB" id="A0A6N0HTE7"/>
<protein>
    <submittedName>
        <fullName evidence="2">AMIN domain-containing protein</fullName>
    </submittedName>
</protein>
<dbReference type="InterPro" id="IPR021731">
    <property type="entry name" value="AMIN_dom"/>
</dbReference>
<keyword evidence="3" id="KW-1185">Reference proteome</keyword>
<dbReference type="Pfam" id="PF11741">
    <property type="entry name" value="AMIN"/>
    <property type="match status" value="1"/>
</dbReference>
<accession>A0A6N0HTE7</accession>
<name>A0A6N0HTE7_9GAMM</name>
<organism evidence="2 3">
    <name type="scientific">Candidatus Reidiella endopervernicosa</name>
    <dbReference type="NCBI Taxonomy" id="2738883"/>
    <lineage>
        <taxon>Bacteria</taxon>
        <taxon>Pseudomonadati</taxon>
        <taxon>Pseudomonadota</taxon>
        <taxon>Gammaproteobacteria</taxon>
        <taxon>Candidatus Reidiella</taxon>
    </lineage>
</organism>
<dbReference type="KEGG" id="rev:HUE57_04810"/>
<evidence type="ECO:0000259" key="1">
    <source>
        <dbReference type="Pfam" id="PF11741"/>
    </source>
</evidence>
<evidence type="ECO:0000313" key="3">
    <source>
        <dbReference type="Proteomes" id="UP000509658"/>
    </source>
</evidence>
<dbReference type="EMBL" id="CP054491">
    <property type="protein sequence ID" value="QKQ25688.1"/>
    <property type="molecule type" value="Genomic_DNA"/>
</dbReference>